<evidence type="ECO:0000256" key="2">
    <source>
        <dbReference type="ARBA" id="ARBA00042242"/>
    </source>
</evidence>
<proteinExistence type="inferred from homology"/>
<evidence type="ECO:0000259" key="5">
    <source>
        <dbReference type="SMART" id="SM01210"/>
    </source>
</evidence>
<sequence>MHARRRRAVPHRDQRPHGRPGGGGRLPPHHHGLRRRLPVGPRRHPRRPPAAGGQRRALRQRRRQPGPAARVPRRRAGEGDPGWPYGEYAKGQPITGIERVDRASCRVFYGAVRADADGRVVTDGGKCLNLVGRGPTLEDAAAAAYRGVAEIGFPGIRYRGDIGKAMPWD</sequence>
<dbReference type="Proteomes" id="UP001596512">
    <property type="component" value="Unassembled WGS sequence"/>
</dbReference>
<reference evidence="7" key="1">
    <citation type="journal article" date="2019" name="Int. J. Syst. Evol. Microbiol.">
        <title>The Global Catalogue of Microorganisms (GCM) 10K type strain sequencing project: providing services to taxonomists for standard genome sequencing and annotation.</title>
        <authorList>
            <consortium name="The Broad Institute Genomics Platform"/>
            <consortium name="The Broad Institute Genome Sequencing Center for Infectious Disease"/>
            <person name="Wu L."/>
            <person name="Ma J."/>
        </authorList>
    </citation>
    <scope>NUCLEOTIDE SEQUENCE [LARGE SCALE GENOMIC DNA]</scope>
    <source>
        <strain evidence="7">JCM 17695</strain>
    </source>
</reference>
<evidence type="ECO:0000256" key="1">
    <source>
        <dbReference type="ARBA" id="ARBA00038345"/>
    </source>
</evidence>
<dbReference type="InterPro" id="IPR000115">
    <property type="entry name" value="PRibGlycinamide_synth"/>
</dbReference>
<dbReference type="Pfam" id="PF02843">
    <property type="entry name" value="GARS_C"/>
    <property type="match status" value="1"/>
</dbReference>
<dbReference type="SUPFAM" id="SSF51246">
    <property type="entry name" value="Rudiment single hybrid motif"/>
    <property type="match status" value="1"/>
</dbReference>
<name>A0ABW2TRS3_9PSEU</name>
<keyword evidence="7" id="KW-1185">Reference proteome</keyword>
<protein>
    <recommendedName>
        <fullName evidence="2">Glycinamide ribonucleotide synthetase</fullName>
    </recommendedName>
    <alternativeName>
        <fullName evidence="3">Phosphoribosylglycinamide synthetase</fullName>
    </alternativeName>
</protein>
<evidence type="ECO:0000256" key="3">
    <source>
        <dbReference type="ARBA" id="ARBA00042864"/>
    </source>
</evidence>
<evidence type="ECO:0000313" key="7">
    <source>
        <dbReference type="Proteomes" id="UP001596512"/>
    </source>
</evidence>
<dbReference type="PANTHER" id="PTHR43472:SF1">
    <property type="entry name" value="PHOSPHORIBOSYLAMINE--GLYCINE LIGASE, CHLOROPLASTIC"/>
    <property type="match status" value="1"/>
</dbReference>
<feature type="region of interest" description="Disordered" evidence="4">
    <location>
        <begin position="1"/>
        <end position="88"/>
    </location>
</feature>
<dbReference type="InterPro" id="IPR011054">
    <property type="entry name" value="Rudment_hybrid_motif"/>
</dbReference>
<feature type="compositionally biased region" description="Basic residues" evidence="4">
    <location>
        <begin position="27"/>
        <end position="47"/>
    </location>
</feature>
<accession>A0ABW2TRS3</accession>
<dbReference type="InterPro" id="IPR020560">
    <property type="entry name" value="PRibGlycinamide_synth_C-dom"/>
</dbReference>
<gene>
    <name evidence="6" type="ORF">ACFQV2_20945</name>
</gene>
<comment type="similarity">
    <text evidence="1">Belongs to the GARS family.</text>
</comment>
<feature type="domain" description="Phosphoribosylglycinamide synthetase C-domain" evidence="5">
    <location>
        <begin position="86"/>
        <end position="166"/>
    </location>
</feature>
<organism evidence="6 7">
    <name type="scientific">Actinokineospora soli</name>
    <dbReference type="NCBI Taxonomy" id="1048753"/>
    <lineage>
        <taxon>Bacteria</taxon>
        <taxon>Bacillati</taxon>
        <taxon>Actinomycetota</taxon>
        <taxon>Actinomycetes</taxon>
        <taxon>Pseudonocardiales</taxon>
        <taxon>Pseudonocardiaceae</taxon>
        <taxon>Actinokineospora</taxon>
    </lineage>
</organism>
<dbReference type="Gene3D" id="3.90.600.10">
    <property type="entry name" value="Phosphoribosylglycinamide synthetase, C-terminal domain"/>
    <property type="match status" value="1"/>
</dbReference>
<evidence type="ECO:0000256" key="4">
    <source>
        <dbReference type="SAM" id="MobiDB-lite"/>
    </source>
</evidence>
<dbReference type="EMBL" id="JBHTEY010000004">
    <property type="protein sequence ID" value="MFC7615602.1"/>
    <property type="molecule type" value="Genomic_DNA"/>
</dbReference>
<dbReference type="PANTHER" id="PTHR43472">
    <property type="entry name" value="PHOSPHORIBOSYLAMINE--GLYCINE LIGASE"/>
    <property type="match status" value="1"/>
</dbReference>
<comment type="caution">
    <text evidence="6">The sequence shown here is derived from an EMBL/GenBank/DDBJ whole genome shotgun (WGS) entry which is preliminary data.</text>
</comment>
<dbReference type="SMART" id="SM01210">
    <property type="entry name" value="GARS_C"/>
    <property type="match status" value="1"/>
</dbReference>
<evidence type="ECO:0000313" key="6">
    <source>
        <dbReference type="EMBL" id="MFC7615602.1"/>
    </source>
</evidence>
<dbReference type="InterPro" id="IPR037123">
    <property type="entry name" value="PRibGlycinamide_synth_C_sf"/>
</dbReference>